<name>A0ACC3C6F0_PYRYE</name>
<protein>
    <submittedName>
        <fullName evidence="1">Uncharacterized protein</fullName>
    </submittedName>
</protein>
<dbReference type="Proteomes" id="UP000798662">
    <property type="component" value="Chromosome 2"/>
</dbReference>
<keyword evidence="2" id="KW-1185">Reference proteome</keyword>
<sequence length="529" mass="51602">MLVDLFPSKIGAITHATGIRNVTYTPTYVDVTLDGGDSGDDGSPSPARAYRLLRCGCDAAAVADASRTTLRIPPRGVYVGPRLAVEQLVTGLRGIDRLSGVADAAAHPPGPVRSRWRAGLLTSLAAVSSPPTAPPGDGGGGGGGGLNYSLLADLSPPPLAILPASAAADVPPAPFGDAIGVPLAVLLTGEAGEASPLGAAEYIKLWGLVVDKPAAATAAFATIKAGYAAASAAAAAAPTVPSVLLGAPDGVADRWRLGRPGSASGRRLGALCADAGVARQWLDGQGGGGGGGGSGSVPPAVAAAANGTAPVAAVAAAAGAASVWIDALDAAAARPAATADDVLVAAGGGVPAGAGGGAPVKATDAAVADRAAARRRGAARLAAVDALPCGRVYVLALRGGAAAADAAAAARPDRLLADVVRAAHAGRGGPLPGLPGAGFFFYKRLPAWQPPRLAVDAPAAAACPSVRLPEQPPTGMVYGTVNLAVAGTDRKPPLAPTLRTLCATGWAPPSVAAVAVKARQWLSPSPPPR</sequence>
<proteinExistence type="predicted"/>
<dbReference type="EMBL" id="CM020619">
    <property type="protein sequence ID" value="KAK1865311.1"/>
    <property type="molecule type" value="Genomic_DNA"/>
</dbReference>
<comment type="caution">
    <text evidence="1">The sequence shown here is derived from an EMBL/GenBank/DDBJ whole genome shotgun (WGS) entry which is preliminary data.</text>
</comment>
<accession>A0ACC3C6F0</accession>
<evidence type="ECO:0000313" key="2">
    <source>
        <dbReference type="Proteomes" id="UP000798662"/>
    </source>
</evidence>
<evidence type="ECO:0000313" key="1">
    <source>
        <dbReference type="EMBL" id="KAK1865311.1"/>
    </source>
</evidence>
<reference evidence="1" key="1">
    <citation type="submission" date="2019-11" db="EMBL/GenBank/DDBJ databases">
        <title>Nori genome reveals adaptations in red seaweeds to the harsh intertidal environment.</title>
        <authorList>
            <person name="Wang D."/>
            <person name="Mao Y."/>
        </authorList>
    </citation>
    <scope>NUCLEOTIDE SEQUENCE</scope>
    <source>
        <tissue evidence="1">Gametophyte</tissue>
    </source>
</reference>
<organism evidence="1 2">
    <name type="scientific">Pyropia yezoensis</name>
    <name type="common">Susabi-nori</name>
    <name type="synonym">Porphyra yezoensis</name>
    <dbReference type="NCBI Taxonomy" id="2788"/>
    <lineage>
        <taxon>Eukaryota</taxon>
        <taxon>Rhodophyta</taxon>
        <taxon>Bangiophyceae</taxon>
        <taxon>Bangiales</taxon>
        <taxon>Bangiaceae</taxon>
        <taxon>Pyropia</taxon>
    </lineage>
</organism>
<gene>
    <name evidence="1" type="ORF">I4F81_007844</name>
</gene>